<evidence type="ECO:0000256" key="3">
    <source>
        <dbReference type="ARBA" id="ARBA00022692"/>
    </source>
</evidence>
<protein>
    <submittedName>
        <fullName evidence="12">Heavy metal translocating P-type ATPase</fullName>
    </submittedName>
</protein>
<dbReference type="GO" id="GO:0005886">
    <property type="term" value="C:plasma membrane"/>
    <property type="evidence" value="ECO:0007669"/>
    <property type="project" value="UniProtKB-SubCell"/>
</dbReference>
<evidence type="ECO:0000256" key="1">
    <source>
        <dbReference type="ARBA" id="ARBA00004127"/>
    </source>
</evidence>
<dbReference type="GO" id="GO:0005524">
    <property type="term" value="F:ATP binding"/>
    <property type="evidence" value="ECO:0007669"/>
    <property type="project" value="UniProtKB-UniRule"/>
</dbReference>
<feature type="transmembrane region" description="Helical" evidence="10">
    <location>
        <begin position="178"/>
        <end position="200"/>
    </location>
</feature>
<evidence type="ECO:0000256" key="10">
    <source>
        <dbReference type="RuleBase" id="RU362081"/>
    </source>
</evidence>
<reference evidence="12 13" key="1">
    <citation type="submission" date="2019-07" db="EMBL/GenBank/DDBJ databases">
        <title>The pathways for chlorine oxyanion respiration interact through the shared metabolite chlorate.</title>
        <authorList>
            <person name="Barnum T.P."/>
            <person name="Cheng Y."/>
            <person name="Hill K.A."/>
            <person name="Lucas L.N."/>
            <person name="Carlson H.K."/>
            <person name="Coates J.D."/>
        </authorList>
    </citation>
    <scope>NUCLEOTIDE SEQUENCE [LARGE SCALE GENOMIC DNA]</scope>
    <source>
        <strain evidence="12">BK-3</strain>
    </source>
</reference>
<keyword evidence="5 10" id="KW-0547">Nucleotide-binding</keyword>
<dbReference type="Pfam" id="PF00122">
    <property type="entry name" value="E1-E2_ATPase"/>
    <property type="match status" value="1"/>
</dbReference>
<dbReference type="Proteomes" id="UP000317355">
    <property type="component" value="Unassembled WGS sequence"/>
</dbReference>
<dbReference type="Gene3D" id="2.70.150.10">
    <property type="entry name" value="Calcium-transporting ATPase, cytoplasmic transduction domain A"/>
    <property type="match status" value="1"/>
</dbReference>
<dbReference type="InterPro" id="IPR023298">
    <property type="entry name" value="ATPase_P-typ_TM_dom_sf"/>
</dbReference>
<feature type="domain" description="HMA" evidence="11">
    <location>
        <begin position="57"/>
        <end position="123"/>
    </location>
</feature>
<evidence type="ECO:0000256" key="7">
    <source>
        <dbReference type="ARBA" id="ARBA00022967"/>
    </source>
</evidence>
<evidence type="ECO:0000256" key="9">
    <source>
        <dbReference type="ARBA" id="ARBA00023136"/>
    </source>
</evidence>
<dbReference type="InterPro" id="IPR027256">
    <property type="entry name" value="P-typ_ATPase_IB"/>
</dbReference>
<evidence type="ECO:0000256" key="2">
    <source>
        <dbReference type="ARBA" id="ARBA00006024"/>
    </source>
</evidence>
<dbReference type="SUPFAM" id="SSF81653">
    <property type="entry name" value="Calcium ATPase, transduction domain A"/>
    <property type="match status" value="1"/>
</dbReference>
<dbReference type="InterPro" id="IPR008250">
    <property type="entry name" value="ATPase_P-typ_transduc_dom_A_sf"/>
</dbReference>
<sequence>MDCKLCGLPTPNPPIRQDEHLFCCYGCSTVYEHFGEAVFESYQSARQSAPAVLPDGKEAFLRIEGMHCASCEFMLKKLGERVKGVLDVSASYATSMVKVVYDPDIIGESELPGVMSHAGYKAVQGGDSDKQRDDDLGLLRLMTGVTLAAVIMMLYLAFFYPSNLGLVPAEDLESMRWLAFYAAPRVMFLFTTILIFYVGFPILRGAWIGLRVGALNMDNLLAIAILAAYGYSISQMLSGSHDLYFDVAAVIVTVVTAGRYFEKAAKQEATAELSRIVSAWNPVIKVMKEAGIVERRADELAPGDCIIVSAGDFVPVNGTISTGVGALDESLMTGEPHPVTRHEGEAVMGGTTLVEGELIISVGGSVESQMDVLTRILWRAQSTSDGLIGLADRFSRVFVPLVLLLATVITAGMLLTGSSTSAALLAGLATLIVSCPCTFGLAVPLTTAVAVSTALKHGIIIGRSTAYEKISAIKTIALDKTGTLSTGKMQVKRVIGPQQVSDYAAAVERLSQHPIANAIAQLDDQYNATNPVIHPGRGAEGVVEGRRVVVGSRLLLNTLGWAIPADLQTQVSVATENDVISYVGWDGIAVGAIITGDQPRPMWQSFVADLKKQYKVALLTGAEHAGLYQSTVHSCHVGIPPEAKASIIHQLRAEGGVIMVGDGSNDSPALAAADLGIAFGVPTSLAADAADIIIPGDRLERIPLALELLRRVRRRVRQNIGWALLYNAIAIPLALAGLLNPLFAALAMASSSLLVVWNSSRSLERDAWMDLRGEFMGPGKEEWSRLESRLPVETARS</sequence>
<dbReference type="Gene3D" id="1.20.1110.10">
    <property type="entry name" value="Calcium-transporting ATPase, transmembrane domain"/>
    <property type="match status" value="1"/>
</dbReference>
<dbReference type="NCBIfam" id="TIGR01494">
    <property type="entry name" value="ATPase_P-type"/>
    <property type="match status" value="1"/>
</dbReference>
<name>A0A558CXP2_9GAMM</name>
<dbReference type="Pfam" id="PF00702">
    <property type="entry name" value="Hydrolase"/>
    <property type="match status" value="1"/>
</dbReference>
<dbReference type="NCBIfam" id="TIGR01525">
    <property type="entry name" value="ATPase-IB_hvy"/>
    <property type="match status" value="1"/>
</dbReference>
<comment type="similarity">
    <text evidence="2 10">Belongs to the cation transport ATPase (P-type) (TC 3.A.3) family. Type IB subfamily.</text>
</comment>
<dbReference type="GO" id="GO:0012505">
    <property type="term" value="C:endomembrane system"/>
    <property type="evidence" value="ECO:0007669"/>
    <property type="project" value="UniProtKB-SubCell"/>
</dbReference>
<feature type="transmembrane region" description="Helical" evidence="10">
    <location>
        <begin position="138"/>
        <end position="158"/>
    </location>
</feature>
<feature type="transmembrane region" description="Helical" evidence="10">
    <location>
        <begin position="397"/>
        <end position="416"/>
    </location>
</feature>
<dbReference type="GO" id="GO:0005507">
    <property type="term" value="F:copper ion binding"/>
    <property type="evidence" value="ECO:0007669"/>
    <property type="project" value="TreeGrafter"/>
</dbReference>
<dbReference type="Gene3D" id="3.40.1110.10">
    <property type="entry name" value="Calcium-transporting ATPase, cytoplasmic domain N"/>
    <property type="match status" value="1"/>
</dbReference>
<dbReference type="PANTHER" id="PTHR43520">
    <property type="entry name" value="ATP7, ISOFORM B"/>
    <property type="match status" value="1"/>
</dbReference>
<dbReference type="EMBL" id="VMRY01000055">
    <property type="protein sequence ID" value="TVT53515.1"/>
    <property type="molecule type" value="Genomic_DNA"/>
</dbReference>
<proteinExistence type="inferred from homology"/>
<keyword evidence="10" id="KW-1003">Cell membrane</keyword>
<dbReference type="InterPro" id="IPR036412">
    <property type="entry name" value="HAD-like_sf"/>
</dbReference>
<keyword evidence="6 10" id="KW-0067">ATP-binding</keyword>
<dbReference type="InterPro" id="IPR023299">
    <property type="entry name" value="ATPase_P-typ_cyto_dom_N"/>
</dbReference>
<evidence type="ECO:0000256" key="8">
    <source>
        <dbReference type="ARBA" id="ARBA00022989"/>
    </source>
</evidence>
<evidence type="ECO:0000313" key="12">
    <source>
        <dbReference type="EMBL" id="TVT53515.1"/>
    </source>
</evidence>
<evidence type="ECO:0000256" key="5">
    <source>
        <dbReference type="ARBA" id="ARBA00022741"/>
    </source>
</evidence>
<dbReference type="GO" id="GO:0016887">
    <property type="term" value="F:ATP hydrolysis activity"/>
    <property type="evidence" value="ECO:0007669"/>
    <property type="project" value="InterPro"/>
</dbReference>
<dbReference type="PROSITE" id="PS50846">
    <property type="entry name" value="HMA_2"/>
    <property type="match status" value="1"/>
</dbReference>
<dbReference type="InterPro" id="IPR023214">
    <property type="entry name" value="HAD_sf"/>
</dbReference>
<keyword evidence="9 10" id="KW-0472">Membrane</keyword>
<dbReference type="GO" id="GO:0043682">
    <property type="term" value="F:P-type divalent copper transporter activity"/>
    <property type="evidence" value="ECO:0007669"/>
    <property type="project" value="TreeGrafter"/>
</dbReference>
<keyword evidence="8 10" id="KW-1133">Transmembrane helix</keyword>
<dbReference type="SUPFAM" id="SSF81665">
    <property type="entry name" value="Calcium ATPase, transmembrane domain M"/>
    <property type="match status" value="1"/>
</dbReference>
<evidence type="ECO:0000313" key="13">
    <source>
        <dbReference type="Proteomes" id="UP000317355"/>
    </source>
</evidence>
<dbReference type="CDD" id="cd00371">
    <property type="entry name" value="HMA"/>
    <property type="match status" value="1"/>
</dbReference>
<evidence type="ECO:0000256" key="4">
    <source>
        <dbReference type="ARBA" id="ARBA00022723"/>
    </source>
</evidence>
<feature type="transmembrane region" description="Helical" evidence="10">
    <location>
        <begin position="212"/>
        <end position="231"/>
    </location>
</feature>
<dbReference type="InterPro" id="IPR059000">
    <property type="entry name" value="ATPase_P-type_domA"/>
</dbReference>
<accession>A0A558CXP2</accession>
<dbReference type="SUPFAM" id="SSF56784">
    <property type="entry name" value="HAD-like"/>
    <property type="match status" value="1"/>
</dbReference>
<evidence type="ECO:0000256" key="6">
    <source>
        <dbReference type="ARBA" id="ARBA00022840"/>
    </source>
</evidence>
<organism evidence="12 13">
    <name type="scientific">Sedimenticola thiotaurini</name>
    <dbReference type="NCBI Taxonomy" id="1543721"/>
    <lineage>
        <taxon>Bacteria</taxon>
        <taxon>Pseudomonadati</taxon>
        <taxon>Pseudomonadota</taxon>
        <taxon>Gammaproteobacteria</taxon>
        <taxon>Chromatiales</taxon>
        <taxon>Sedimenticolaceae</taxon>
        <taxon>Sedimenticola</taxon>
    </lineage>
</organism>
<dbReference type="InterPro" id="IPR006121">
    <property type="entry name" value="HMA_dom"/>
</dbReference>
<dbReference type="Gene3D" id="3.40.50.1000">
    <property type="entry name" value="HAD superfamily/HAD-like"/>
    <property type="match status" value="1"/>
</dbReference>
<dbReference type="AlphaFoldDB" id="A0A558CXP2"/>
<keyword evidence="4 10" id="KW-0479">Metal-binding</keyword>
<feature type="transmembrane region" description="Helical" evidence="10">
    <location>
        <begin position="719"/>
        <end position="736"/>
    </location>
</feature>
<dbReference type="PANTHER" id="PTHR43520:SF8">
    <property type="entry name" value="P-TYPE CU(+) TRANSPORTER"/>
    <property type="match status" value="1"/>
</dbReference>
<gene>
    <name evidence="12" type="ORF">FHK82_11825</name>
</gene>
<dbReference type="GO" id="GO:0055070">
    <property type="term" value="P:copper ion homeostasis"/>
    <property type="evidence" value="ECO:0007669"/>
    <property type="project" value="TreeGrafter"/>
</dbReference>
<dbReference type="InterPro" id="IPR001757">
    <property type="entry name" value="P_typ_ATPase"/>
</dbReference>
<dbReference type="Pfam" id="PF00403">
    <property type="entry name" value="HMA"/>
    <property type="match status" value="1"/>
</dbReference>
<keyword evidence="3 10" id="KW-0812">Transmembrane</keyword>
<feature type="transmembrane region" description="Helical" evidence="10">
    <location>
        <begin position="422"/>
        <end position="455"/>
    </location>
</feature>
<comment type="subcellular location">
    <subcellularLocation>
        <location evidence="10">Cell membrane</location>
    </subcellularLocation>
    <subcellularLocation>
        <location evidence="1">Endomembrane system</location>
        <topology evidence="1">Multi-pass membrane protein</topology>
    </subcellularLocation>
</comment>
<dbReference type="SUPFAM" id="SSF55008">
    <property type="entry name" value="HMA, heavy metal-associated domain"/>
    <property type="match status" value="1"/>
</dbReference>
<dbReference type="PRINTS" id="PR00119">
    <property type="entry name" value="CATATPASE"/>
</dbReference>
<evidence type="ECO:0000259" key="11">
    <source>
        <dbReference type="PROSITE" id="PS50846"/>
    </source>
</evidence>
<dbReference type="InterPro" id="IPR036163">
    <property type="entry name" value="HMA_dom_sf"/>
</dbReference>
<feature type="transmembrane region" description="Helical" evidence="10">
    <location>
        <begin position="243"/>
        <end position="261"/>
    </location>
</feature>
<comment type="caution">
    <text evidence="12">The sequence shown here is derived from an EMBL/GenBank/DDBJ whole genome shotgun (WGS) entry which is preliminary data.</text>
</comment>
<keyword evidence="7" id="KW-1278">Translocase</keyword>
<dbReference type="Gene3D" id="3.30.70.100">
    <property type="match status" value="1"/>
</dbReference>